<name>A0A3M7QZ58_BRAPC</name>
<dbReference type="Proteomes" id="UP000276133">
    <property type="component" value="Unassembled WGS sequence"/>
</dbReference>
<sequence length="87" mass="10249">MEGQKKPSPVSMEKKNFKKIEFLEQQAKEVPKRVERTPPVFDGCNKKYLFYMVTVYLLRNIDVELEPRMPETDPSPGFKILNTEEEI</sequence>
<accession>A0A3M7QZ58</accession>
<protein>
    <submittedName>
        <fullName evidence="2">Uncharacterized protein</fullName>
    </submittedName>
</protein>
<gene>
    <name evidence="2" type="ORF">BpHYR1_043126</name>
</gene>
<proteinExistence type="predicted"/>
<reference evidence="2 3" key="1">
    <citation type="journal article" date="2018" name="Sci. Rep.">
        <title>Genomic signatures of local adaptation to the degree of environmental predictability in rotifers.</title>
        <authorList>
            <person name="Franch-Gras L."/>
            <person name="Hahn C."/>
            <person name="Garcia-Roger E.M."/>
            <person name="Carmona M.J."/>
            <person name="Serra M."/>
            <person name="Gomez A."/>
        </authorList>
    </citation>
    <scope>NUCLEOTIDE SEQUENCE [LARGE SCALE GENOMIC DNA]</scope>
    <source>
        <strain evidence="2">HYR1</strain>
    </source>
</reference>
<evidence type="ECO:0000313" key="3">
    <source>
        <dbReference type="Proteomes" id="UP000276133"/>
    </source>
</evidence>
<dbReference type="AlphaFoldDB" id="A0A3M7QZ58"/>
<comment type="caution">
    <text evidence="2">The sequence shown here is derived from an EMBL/GenBank/DDBJ whole genome shotgun (WGS) entry which is preliminary data.</text>
</comment>
<evidence type="ECO:0000313" key="2">
    <source>
        <dbReference type="EMBL" id="RNA16647.1"/>
    </source>
</evidence>
<dbReference type="EMBL" id="REGN01004657">
    <property type="protein sequence ID" value="RNA16647.1"/>
    <property type="molecule type" value="Genomic_DNA"/>
</dbReference>
<organism evidence="2 3">
    <name type="scientific">Brachionus plicatilis</name>
    <name type="common">Marine rotifer</name>
    <name type="synonym">Brachionus muelleri</name>
    <dbReference type="NCBI Taxonomy" id="10195"/>
    <lineage>
        <taxon>Eukaryota</taxon>
        <taxon>Metazoa</taxon>
        <taxon>Spiralia</taxon>
        <taxon>Gnathifera</taxon>
        <taxon>Rotifera</taxon>
        <taxon>Eurotatoria</taxon>
        <taxon>Monogononta</taxon>
        <taxon>Pseudotrocha</taxon>
        <taxon>Ploima</taxon>
        <taxon>Brachionidae</taxon>
        <taxon>Brachionus</taxon>
    </lineage>
</organism>
<feature type="region of interest" description="Disordered" evidence="1">
    <location>
        <begin position="67"/>
        <end position="87"/>
    </location>
</feature>
<evidence type="ECO:0000256" key="1">
    <source>
        <dbReference type="SAM" id="MobiDB-lite"/>
    </source>
</evidence>
<keyword evidence="3" id="KW-1185">Reference proteome</keyword>